<evidence type="ECO:0000259" key="17">
    <source>
        <dbReference type="PROSITE" id="PS51352"/>
    </source>
</evidence>
<evidence type="ECO:0000256" key="9">
    <source>
        <dbReference type="ARBA" id="ARBA00023002"/>
    </source>
</evidence>
<keyword evidence="7 16" id="KW-0575">Peroxidase</keyword>
<evidence type="ECO:0000256" key="3">
    <source>
        <dbReference type="ARBA" id="ARBA00011654"/>
    </source>
</evidence>
<dbReference type="RefSeq" id="WP_091831452.1">
    <property type="nucleotide sequence ID" value="NZ_FNZK01000009.1"/>
</dbReference>
<sequence length="188" mass="21120">MSNLIGTELTDFKVQAYQKGQFREIRKQDVLGKWSVFFFYPADFTFVCPTELGDVQDFYKDFTELNCEIYSVSEDTHFVHKAWADSSDTIGKIEYPMIGDPTGALARFFGVLVEEAGQALRGTFIVNPQGVIKAYEVHDMGIGRNAEELLRKVQAAQFVEEHGDQVCPAKWKPGQATLIPSLDLVGKL</sequence>
<dbReference type="CDD" id="cd03015">
    <property type="entry name" value="PRX_Typ2cys"/>
    <property type="match status" value="1"/>
</dbReference>
<evidence type="ECO:0000256" key="5">
    <source>
        <dbReference type="ARBA" id="ARBA00017462"/>
    </source>
</evidence>
<evidence type="ECO:0000313" key="18">
    <source>
        <dbReference type="EMBL" id="SEJ51542.1"/>
    </source>
</evidence>
<comment type="catalytic activity">
    <reaction evidence="14 16">
        <text>a hydroperoxide + NADH + H(+) = an alcohol + NAD(+) + H2O</text>
        <dbReference type="Rhea" id="RHEA:62628"/>
        <dbReference type="ChEBI" id="CHEBI:15377"/>
        <dbReference type="ChEBI" id="CHEBI:15378"/>
        <dbReference type="ChEBI" id="CHEBI:30879"/>
        <dbReference type="ChEBI" id="CHEBI:35924"/>
        <dbReference type="ChEBI" id="CHEBI:57540"/>
        <dbReference type="ChEBI" id="CHEBI:57945"/>
        <dbReference type="EC" id="1.11.1.26"/>
    </reaction>
</comment>
<dbReference type="GO" id="GO:0045454">
    <property type="term" value="P:cell redox homeostasis"/>
    <property type="evidence" value="ECO:0007669"/>
    <property type="project" value="TreeGrafter"/>
</dbReference>
<organism evidence="18 19">
    <name type="scientific">Propionispira arboris</name>
    <dbReference type="NCBI Taxonomy" id="84035"/>
    <lineage>
        <taxon>Bacteria</taxon>
        <taxon>Bacillati</taxon>
        <taxon>Bacillota</taxon>
        <taxon>Negativicutes</taxon>
        <taxon>Selenomonadales</taxon>
        <taxon>Selenomonadaceae</taxon>
        <taxon>Propionispira</taxon>
    </lineage>
</organism>
<comment type="subcellular location">
    <subcellularLocation>
        <location evidence="1 16">Cytoplasm</location>
    </subcellularLocation>
</comment>
<dbReference type="EMBL" id="FNZK01000009">
    <property type="protein sequence ID" value="SEJ51542.1"/>
    <property type="molecule type" value="Genomic_DNA"/>
</dbReference>
<keyword evidence="11 16" id="KW-0676">Redox-active center</keyword>
<dbReference type="Pfam" id="PF00578">
    <property type="entry name" value="AhpC-TSA"/>
    <property type="match status" value="1"/>
</dbReference>
<reference evidence="19" key="1">
    <citation type="submission" date="2016-10" db="EMBL/GenBank/DDBJ databases">
        <authorList>
            <person name="Varghese N."/>
            <person name="Submissions S."/>
        </authorList>
    </citation>
    <scope>NUCLEOTIDE SEQUENCE [LARGE SCALE GENOMIC DNA]</scope>
    <source>
        <strain evidence="19">DSM 2179</strain>
    </source>
</reference>
<dbReference type="InterPro" id="IPR017559">
    <property type="entry name" value="AhpC"/>
</dbReference>
<dbReference type="GO" id="GO:0008379">
    <property type="term" value="F:thioredoxin peroxidase activity"/>
    <property type="evidence" value="ECO:0007669"/>
    <property type="project" value="TreeGrafter"/>
</dbReference>
<evidence type="ECO:0000256" key="1">
    <source>
        <dbReference type="ARBA" id="ARBA00004496"/>
    </source>
</evidence>
<evidence type="ECO:0000256" key="16">
    <source>
        <dbReference type="RuleBase" id="RU366004"/>
    </source>
</evidence>
<dbReference type="PROSITE" id="PS51352">
    <property type="entry name" value="THIOREDOXIN_2"/>
    <property type="match status" value="1"/>
</dbReference>
<name>A0A1H6ZPB6_9FIRM</name>
<dbReference type="Pfam" id="PF10417">
    <property type="entry name" value="1-cysPrx_C"/>
    <property type="match status" value="1"/>
</dbReference>
<dbReference type="PIRSF" id="PIRSF000239">
    <property type="entry name" value="AHPC"/>
    <property type="match status" value="1"/>
</dbReference>
<keyword evidence="9 16" id="KW-0560">Oxidoreductase</keyword>
<evidence type="ECO:0000313" key="19">
    <source>
        <dbReference type="Proteomes" id="UP000199662"/>
    </source>
</evidence>
<dbReference type="GO" id="GO:0102039">
    <property type="term" value="F:NADH-dependent peroxiredoxin activity"/>
    <property type="evidence" value="ECO:0007669"/>
    <property type="project" value="UniProtKB-EC"/>
</dbReference>
<evidence type="ECO:0000256" key="8">
    <source>
        <dbReference type="ARBA" id="ARBA00022862"/>
    </source>
</evidence>
<dbReference type="InterPro" id="IPR036249">
    <property type="entry name" value="Thioredoxin-like_sf"/>
</dbReference>
<evidence type="ECO:0000256" key="4">
    <source>
        <dbReference type="ARBA" id="ARBA00013021"/>
    </source>
</evidence>
<dbReference type="SUPFAM" id="SSF52833">
    <property type="entry name" value="Thioredoxin-like"/>
    <property type="match status" value="1"/>
</dbReference>
<feature type="domain" description="Thioredoxin" evidence="17">
    <location>
        <begin position="3"/>
        <end position="158"/>
    </location>
</feature>
<dbReference type="InterPro" id="IPR000866">
    <property type="entry name" value="AhpC/TSA"/>
</dbReference>
<dbReference type="InterPro" id="IPR013766">
    <property type="entry name" value="Thioredoxin_domain"/>
</dbReference>
<keyword evidence="10 16" id="KW-1015">Disulfide bond</keyword>
<feature type="active site" description="Cysteine sulfenic acid (-SOH) intermediate; for peroxidase activity" evidence="15">
    <location>
        <position position="48"/>
    </location>
</feature>
<gene>
    <name evidence="18" type="ORF">SAMN05660742_10974</name>
</gene>
<dbReference type="InterPro" id="IPR050217">
    <property type="entry name" value="Peroxiredoxin"/>
</dbReference>
<dbReference type="GO" id="GO:0033554">
    <property type="term" value="P:cellular response to stress"/>
    <property type="evidence" value="ECO:0007669"/>
    <property type="project" value="TreeGrafter"/>
</dbReference>
<protein>
    <recommendedName>
        <fullName evidence="5 16">Alkyl hydroperoxide reductase C</fullName>
        <ecNumber evidence="4 16">1.11.1.26</ecNumber>
    </recommendedName>
    <alternativeName>
        <fullName evidence="12 16">Peroxiredoxin</fullName>
    </alternativeName>
    <alternativeName>
        <fullName evidence="13 16">Thioredoxin peroxidase</fullName>
    </alternativeName>
</protein>
<accession>A0A1H6ZPB6</accession>
<dbReference type="NCBIfam" id="TIGR03137">
    <property type="entry name" value="AhpC"/>
    <property type="match status" value="1"/>
</dbReference>
<evidence type="ECO:0000256" key="10">
    <source>
        <dbReference type="ARBA" id="ARBA00023157"/>
    </source>
</evidence>
<comment type="similarity">
    <text evidence="2 16">Belongs to the peroxiredoxin family. AhpC/Prx1 subfamily.</text>
</comment>
<proteinExistence type="inferred from homology"/>
<dbReference type="STRING" id="84035.SAMN05660742_10974"/>
<dbReference type="GO" id="GO:0042744">
    <property type="term" value="P:hydrogen peroxide catabolic process"/>
    <property type="evidence" value="ECO:0007669"/>
    <property type="project" value="TreeGrafter"/>
</dbReference>
<evidence type="ECO:0000256" key="15">
    <source>
        <dbReference type="PIRSR" id="PIRSR000239-1"/>
    </source>
</evidence>
<evidence type="ECO:0000256" key="12">
    <source>
        <dbReference type="ARBA" id="ARBA00032077"/>
    </source>
</evidence>
<evidence type="ECO:0000256" key="2">
    <source>
        <dbReference type="ARBA" id="ARBA00009796"/>
    </source>
</evidence>
<evidence type="ECO:0000256" key="11">
    <source>
        <dbReference type="ARBA" id="ARBA00023284"/>
    </source>
</evidence>
<dbReference type="PANTHER" id="PTHR10681">
    <property type="entry name" value="THIOREDOXIN PEROXIDASE"/>
    <property type="match status" value="1"/>
</dbReference>
<keyword evidence="6 16" id="KW-0963">Cytoplasm</keyword>
<evidence type="ECO:0000256" key="14">
    <source>
        <dbReference type="ARBA" id="ARBA00047572"/>
    </source>
</evidence>
<dbReference type="FunFam" id="3.40.30.10:FF:000002">
    <property type="entry name" value="Alkyl hydroperoxide reductase C"/>
    <property type="match status" value="1"/>
</dbReference>
<dbReference type="InterPro" id="IPR024706">
    <property type="entry name" value="Peroxiredoxin_AhpC-typ"/>
</dbReference>
<dbReference type="Gene3D" id="3.40.30.10">
    <property type="entry name" value="Glutaredoxin"/>
    <property type="match status" value="1"/>
</dbReference>
<dbReference type="Proteomes" id="UP000199662">
    <property type="component" value="Unassembled WGS sequence"/>
</dbReference>
<evidence type="ECO:0000256" key="13">
    <source>
        <dbReference type="ARBA" id="ARBA00032824"/>
    </source>
</evidence>
<dbReference type="AlphaFoldDB" id="A0A1H6ZPB6"/>
<dbReference type="EC" id="1.11.1.26" evidence="4 16"/>
<evidence type="ECO:0000256" key="7">
    <source>
        <dbReference type="ARBA" id="ARBA00022559"/>
    </source>
</evidence>
<comment type="function">
    <text evidence="16">Thiol-specific peroxidase that catalyzes the reduction of hydrogen peroxide and organic hydroperoxides to water and alcohols, respectively. Plays a role in cell protection against oxidative stress by detoxifying peroxides.</text>
</comment>
<dbReference type="GO" id="GO:0005829">
    <property type="term" value="C:cytosol"/>
    <property type="evidence" value="ECO:0007669"/>
    <property type="project" value="TreeGrafter"/>
</dbReference>
<keyword evidence="8 16" id="KW-0049">Antioxidant</keyword>
<keyword evidence="19" id="KW-1185">Reference proteome</keyword>
<dbReference type="GO" id="GO:0006979">
    <property type="term" value="P:response to oxidative stress"/>
    <property type="evidence" value="ECO:0007669"/>
    <property type="project" value="UniProtKB-UniRule"/>
</dbReference>
<comment type="subunit">
    <text evidence="3">Homodimer; disulfide-linked, upon oxidation. 5 homodimers assemble to form a ring-like decamer.</text>
</comment>
<dbReference type="PANTHER" id="PTHR10681:SF121">
    <property type="entry name" value="ALKYL HYDROPEROXIDE REDUCTASE C"/>
    <property type="match status" value="1"/>
</dbReference>
<dbReference type="InterPro" id="IPR019479">
    <property type="entry name" value="Peroxiredoxin_C"/>
</dbReference>
<evidence type="ECO:0000256" key="6">
    <source>
        <dbReference type="ARBA" id="ARBA00022490"/>
    </source>
</evidence>